<name>B8CCB1_THAPS</name>
<dbReference type="PANTHER" id="PTHR43157">
    <property type="entry name" value="PHOSPHATIDYLINOSITOL-GLYCAN BIOSYNTHESIS CLASS F PROTEIN-RELATED"/>
    <property type="match status" value="1"/>
</dbReference>
<dbReference type="SUPFAM" id="SSF51735">
    <property type="entry name" value="NAD(P)-binding Rossmann-fold domains"/>
    <property type="match status" value="1"/>
</dbReference>
<evidence type="ECO:0000256" key="1">
    <source>
        <dbReference type="ARBA" id="ARBA00023002"/>
    </source>
</evidence>
<dbReference type="OMA" id="AKTACIW"/>
<sequence>MASFSTVFGVLALIIIGLVVLRRRIAKGWITPDDVNKHAVKLSKEDVVVITGGNTGLGFQTALDLAQRGATIVLACRDSVSGGRAANWIRVCTRNDNVEYIYCDLASLKSVRAFAGALKTKHKNVYALICNAGVWVPMEQKHHTDDGYEIHFGVNHLSHLLLIQLLLPNMKQTGNGSRVVLVSSSLLKNGLIDMETKDFVHQGRIAKKKSFAPTGYCDSKLMNALTCRQLAKELAVSNTTTVAVCPGFCKTDLGRNVKTSMLMAQLMKMFQRSAIQGAQNIIFAAVQDSRQLTSGEMYKDGKVAEEETQRVLEMAAQQQKLWELSMELIREGGDRLYT</sequence>
<dbReference type="GeneID" id="7451222"/>
<proteinExistence type="predicted"/>
<reference evidence="2 3" key="2">
    <citation type="journal article" date="2008" name="Nature">
        <title>The Phaeodactylum genome reveals the evolutionary history of diatom genomes.</title>
        <authorList>
            <person name="Bowler C."/>
            <person name="Allen A.E."/>
            <person name="Badger J.H."/>
            <person name="Grimwood J."/>
            <person name="Jabbari K."/>
            <person name="Kuo A."/>
            <person name="Maheswari U."/>
            <person name="Martens C."/>
            <person name="Maumus F."/>
            <person name="Otillar R.P."/>
            <person name="Rayko E."/>
            <person name="Salamov A."/>
            <person name="Vandepoele K."/>
            <person name="Beszteri B."/>
            <person name="Gruber A."/>
            <person name="Heijde M."/>
            <person name="Katinka M."/>
            <person name="Mock T."/>
            <person name="Valentin K."/>
            <person name="Verret F."/>
            <person name="Berges J.A."/>
            <person name="Brownlee C."/>
            <person name="Cadoret J.P."/>
            <person name="Chiovitti A."/>
            <person name="Choi C.J."/>
            <person name="Coesel S."/>
            <person name="De Martino A."/>
            <person name="Detter J.C."/>
            <person name="Durkin C."/>
            <person name="Falciatore A."/>
            <person name="Fournet J."/>
            <person name="Haruta M."/>
            <person name="Huysman M.J."/>
            <person name="Jenkins B.D."/>
            <person name="Jiroutova K."/>
            <person name="Jorgensen R.E."/>
            <person name="Joubert Y."/>
            <person name="Kaplan A."/>
            <person name="Kroger N."/>
            <person name="Kroth P.G."/>
            <person name="La Roche J."/>
            <person name="Lindquist E."/>
            <person name="Lommer M."/>
            <person name="Martin-Jezequel V."/>
            <person name="Lopez P.J."/>
            <person name="Lucas S."/>
            <person name="Mangogna M."/>
            <person name="McGinnis K."/>
            <person name="Medlin L.K."/>
            <person name="Montsant A."/>
            <person name="Oudot-Le Secq M.P."/>
            <person name="Napoli C."/>
            <person name="Obornik M."/>
            <person name="Parker M.S."/>
            <person name="Petit J.L."/>
            <person name="Porcel B.M."/>
            <person name="Poulsen N."/>
            <person name="Robison M."/>
            <person name="Rychlewski L."/>
            <person name="Rynearson T.A."/>
            <person name="Schmutz J."/>
            <person name="Shapiro H."/>
            <person name="Siaut M."/>
            <person name="Stanley M."/>
            <person name="Sussman M.R."/>
            <person name="Taylor A.R."/>
            <person name="Vardi A."/>
            <person name="von Dassow P."/>
            <person name="Vyverman W."/>
            <person name="Willis A."/>
            <person name="Wyrwicz L.S."/>
            <person name="Rokhsar D.S."/>
            <person name="Weissenbach J."/>
            <person name="Armbrust E.V."/>
            <person name="Green B.R."/>
            <person name="Van de Peer Y."/>
            <person name="Grigoriev I.V."/>
        </authorList>
    </citation>
    <scope>NUCLEOTIDE SEQUENCE [LARGE SCALE GENOMIC DNA]</scope>
    <source>
        <strain evidence="2 3">CCMP1335</strain>
    </source>
</reference>
<dbReference type="STRING" id="35128.B8CCB1"/>
<dbReference type="Gene3D" id="3.40.50.720">
    <property type="entry name" value="NAD(P)-binding Rossmann-like Domain"/>
    <property type="match status" value="1"/>
</dbReference>
<evidence type="ECO:0008006" key="4">
    <source>
        <dbReference type="Google" id="ProtNLM"/>
    </source>
</evidence>
<dbReference type="PRINTS" id="PR00081">
    <property type="entry name" value="GDHRDH"/>
</dbReference>
<keyword evidence="1" id="KW-0560">Oxidoreductase</keyword>
<dbReference type="RefSeq" id="XP_002293729.1">
    <property type="nucleotide sequence ID" value="XM_002293693.1"/>
</dbReference>
<dbReference type="HOGENOM" id="CLU_010194_44_5_1"/>
<protein>
    <recommendedName>
        <fullName evidence="4">Protochlorophyllide reductase</fullName>
    </recommendedName>
</protein>
<dbReference type="AlphaFoldDB" id="B8CCB1"/>
<gene>
    <name evidence="2" type="ORF">THAPSDRAFT_9793</name>
</gene>
<dbReference type="PANTHER" id="PTHR43157:SF31">
    <property type="entry name" value="PHOSPHATIDYLINOSITOL-GLYCAN BIOSYNTHESIS CLASS F PROTEIN"/>
    <property type="match status" value="1"/>
</dbReference>
<dbReference type="Proteomes" id="UP000001449">
    <property type="component" value="Chromosome 14"/>
</dbReference>
<dbReference type="InParanoid" id="B8CCB1"/>
<dbReference type="PaxDb" id="35128-Thaps9793"/>
<dbReference type="InterPro" id="IPR036291">
    <property type="entry name" value="NAD(P)-bd_dom_sf"/>
</dbReference>
<evidence type="ECO:0000313" key="2">
    <source>
        <dbReference type="EMBL" id="EED88738.1"/>
    </source>
</evidence>
<reference evidence="2 3" key="1">
    <citation type="journal article" date="2004" name="Science">
        <title>The genome of the diatom Thalassiosira pseudonana: ecology, evolution, and metabolism.</title>
        <authorList>
            <person name="Armbrust E.V."/>
            <person name="Berges J.A."/>
            <person name="Bowler C."/>
            <person name="Green B.R."/>
            <person name="Martinez D."/>
            <person name="Putnam N.H."/>
            <person name="Zhou S."/>
            <person name="Allen A.E."/>
            <person name="Apt K.E."/>
            <person name="Bechner M."/>
            <person name="Brzezinski M.A."/>
            <person name="Chaal B.K."/>
            <person name="Chiovitti A."/>
            <person name="Davis A.K."/>
            <person name="Demarest M.S."/>
            <person name="Detter J.C."/>
            <person name="Glavina T."/>
            <person name="Goodstein D."/>
            <person name="Hadi M.Z."/>
            <person name="Hellsten U."/>
            <person name="Hildebrand M."/>
            <person name="Jenkins B.D."/>
            <person name="Jurka J."/>
            <person name="Kapitonov V.V."/>
            <person name="Kroger N."/>
            <person name="Lau W.W."/>
            <person name="Lane T.W."/>
            <person name="Larimer F.W."/>
            <person name="Lippmeier J.C."/>
            <person name="Lucas S."/>
            <person name="Medina M."/>
            <person name="Montsant A."/>
            <person name="Obornik M."/>
            <person name="Parker M.S."/>
            <person name="Palenik B."/>
            <person name="Pazour G.J."/>
            <person name="Richardson P.M."/>
            <person name="Rynearson T.A."/>
            <person name="Saito M.A."/>
            <person name="Schwartz D.C."/>
            <person name="Thamatrakoln K."/>
            <person name="Valentin K."/>
            <person name="Vardi A."/>
            <person name="Wilkerson F.P."/>
            <person name="Rokhsar D.S."/>
        </authorList>
    </citation>
    <scope>NUCLEOTIDE SEQUENCE [LARGE SCALE GENOMIC DNA]</scope>
    <source>
        <strain evidence="2 3">CCMP1335</strain>
    </source>
</reference>
<evidence type="ECO:0000313" key="3">
    <source>
        <dbReference type="Proteomes" id="UP000001449"/>
    </source>
</evidence>
<dbReference type="Pfam" id="PF00106">
    <property type="entry name" value="adh_short"/>
    <property type="match status" value="1"/>
</dbReference>
<accession>B8CCB1</accession>
<dbReference type="KEGG" id="tps:THAPSDRAFT_9793"/>
<dbReference type="GO" id="GO:0016491">
    <property type="term" value="F:oxidoreductase activity"/>
    <property type="evidence" value="ECO:0007669"/>
    <property type="project" value="UniProtKB-KW"/>
</dbReference>
<dbReference type="EMBL" id="CM000649">
    <property type="protein sequence ID" value="EED88738.1"/>
    <property type="molecule type" value="Genomic_DNA"/>
</dbReference>
<dbReference type="InterPro" id="IPR002347">
    <property type="entry name" value="SDR_fam"/>
</dbReference>
<organism evidence="2 3">
    <name type="scientific">Thalassiosira pseudonana</name>
    <name type="common">Marine diatom</name>
    <name type="synonym">Cyclotella nana</name>
    <dbReference type="NCBI Taxonomy" id="35128"/>
    <lineage>
        <taxon>Eukaryota</taxon>
        <taxon>Sar</taxon>
        <taxon>Stramenopiles</taxon>
        <taxon>Ochrophyta</taxon>
        <taxon>Bacillariophyta</taxon>
        <taxon>Coscinodiscophyceae</taxon>
        <taxon>Thalassiosirophycidae</taxon>
        <taxon>Thalassiosirales</taxon>
        <taxon>Thalassiosiraceae</taxon>
        <taxon>Thalassiosira</taxon>
    </lineage>
</organism>
<keyword evidence="3" id="KW-1185">Reference proteome</keyword>
<dbReference type="eggNOG" id="KOG1208">
    <property type="taxonomic scope" value="Eukaryota"/>
</dbReference>